<evidence type="ECO:0000313" key="1">
    <source>
        <dbReference type="EMBL" id="CAB4148505.1"/>
    </source>
</evidence>
<organism evidence="1">
    <name type="scientific">uncultured Caudovirales phage</name>
    <dbReference type="NCBI Taxonomy" id="2100421"/>
    <lineage>
        <taxon>Viruses</taxon>
        <taxon>Duplodnaviria</taxon>
        <taxon>Heunggongvirae</taxon>
        <taxon>Uroviricota</taxon>
        <taxon>Caudoviricetes</taxon>
        <taxon>Peduoviridae</taxon>
        <taxon>Maltschvirus</taxon>
        <taxon>Maltschvirus maltsch</taxon>
    </lineage>
</organism>
<reference evidence="1" key="1">
    <citation type="submission" date="2020-04" db="EMBL/GenBank/DDBJ databases">
        <authorList>
            <person name="Chiriac C."/>
            <person name="Salcher M."/>
            <person name="Ghai R."/>
            <person name="Kavagutti S V."/>
        </authorList>
    </citation>
    <scope>NUCLEOTIDE SEQUENCE</scope>
</reference>
<gene>
    <name evidence="1" type="ORF">UFOVP525_6</name>
</gene>
<sequence length="159" mass="17351">MITEMQKQLNTITVGSILAADQLRELHGAVKVAQAKLRELLQLIELSCIEHIEATGHDIELVDGKRWYVGTEKKIKAIDDTMILQAVLESSGGDVMKLTTGEFGVLCSSPWKNGAVKQLIGQEKFDELFLTTTVQSLETGKAAKVLKVVDPAFLKGGTQ</sequence>
<protein>
    <submittedName>
        <fullName evidence="1">Uncharacterized protein</fullName>
    </submittedName>
</protein>
<accession>A0A6J5MN12</accession>
<proteinExistence type="predicted"/>
<dbReference type="EMBL" id="LR796507">
    <property type="protein sequence ID" value="CAB4148505.1"/>
    <property type="molecule type" value="Genomic_DNA"/>
</dbReference>
<name>A0A6J5MN12_9CAUD</name>